<gene>
    <name evidence="8" type="ORF">ILUMI_25684</name>
</gene>
<dbReference type="Proteomes" id="UP000801492">
    <property type="component" value="Unassembled WGS sequence"/>
</dbReference>
<dbReference type="PANTHER" id="PTHR23271">
    <property type="entry name" value="HEPATOCELLULAR CARCINOMA-ASSOCIATED ANTIGEN 66"/>
    <property type="match status" value="1"/>
</dbReference>
<dbReference type="InterPro" id="IPR013949">
    <property type="entry name" value="Utp6"/>
</dbReference>
<name>A0A8K0C9Z4_IGNLU</name>
<comment type="similarity">
    <text evidence="2">Belongs to the UTP6 family.</text>
</comment>
<protein>
    <recommendedName>
        <fullName evidence="10">U3 small nucleolar RNA-associated protein 6 homolog</fullName>
    </recommendedName>
</protein>
<evidence type="ECO:0000259" key="7">
    <source>
        <dbReference type="Pfam" id="PF24892"/>
    </source>
</evidence>
<evidence type="ECO:0000256" key="1">
    <source>
        <dbReference type="ARBA" id="ARBA00004604"/>
    </source>
</evidence>
<organism evidence="8 9">
    <name type="scientific">Ignelater luminosus</name>
    <name type="common">Cucubano</name>
    <name type="synonym">Pyrophorus luminosus</name>
    <dbReference type="NCBI Taxonomy" id="2038154"/>
    <lineage>
        <taxon>Eukaryota</taxon>
        <taxon>Metazoa</taxon>
        <taxon>Ecdysozoa</taxon>
        <taxon>Arthropoda</taxon>
        <taxon>Hexapoda</taxon>
        <taxon>Insecta</taxon>
        <taxon>Pterygota</taxon>
        <taxon>Neoptera</taxon>
        <taxon>Endopterygota</taxon>
        <taxon>Coleoptera</taxon>
        <taxon>Polyphaga</taxon>
        <taxon>Elateriformia</taxon>
        <taxon>Elateroidea</taxon>
        <taxon>Elateridae</taxon>
        <taxon>Agrypninae</taxon>
        <taxon>Pyrophorini</taxon>
        <taxon>Ignelater</taxon>
    </lineage>
</organism>
<dbReference type="GO" id="GO:0032040">
    <property type="term" value="C:small-subunit processome"/>
    <property type="evidence" value="ECO:0007669"/>
    <property type="project" value="TreeGrafter"/>
</dbReference>
<dbReference type="AlphaFoldDB" id="A0A8K0C9Z4"/>
<dbReference type="InterPro" id="IPR056907">
    <property type="entry name" value="UTP6_C"/>
</dbReference>
<dbReference type="InterPro" id="IPR003107">
    <property type="entry name" value="HAT"/>
</dbReference>
<evidence type="ECO:0000256" key="5">
    <source>
        <dbReference type="ARBA" id="ARBA00023242"/>
    </source>
</evidence>
<dbReference type="Pfam" id="PF24892">
    <property type="entry name" value="UTP6_C"/>
    <property type="match status" value="1"/>
</dbReference>
<evidence type="ECO:0000256" key="4">
    <source>
        <dbReference type="ARBA" id="ARBA00022737"/>
    </source>
</evidence>
<sequence>MDISKNLLELMTEEEAEMQKSKLFKTEEIKKMMETRKIHEKRIRSDPSKPMHFKDYISNEKCLLKSIAMRREKTKSDAKQGSIEHIILRRVKLLYEVAIEQFTADSELLLSFLKFCRKVNYMRIASDTVSGMLEKFPENAQTWHAAANWYAYDCHDKSKAMVILLKGVQEHPKNELLYKEIIKLELGELAVYTSQNKEDVKEQQLCIQRIQDAVNMVFNNVFNGEFYVHILEMLESNSLTSPIQETIIDRLKADCSDNEKVWHILAQRERNDLYCTYDLPKIEEKVEFPKKESIEKKEEFDKEVEFPKPVDFEKKVDIERKVNFEKKVNLCMTKRTPRARLEACFAKYRQGLAVIPIQRKKHLWKLYIDFLLKLQHEPRGAGTVLKMETLKIALNDASAEFCLLERHYLSWLKLPGVDHKQALLVTEKGTNAIPHSLELWKLRLRLQMINGDPTEVEKAFKVGVAKLRRKSIPLWQSMLRYSTITSSDEQMIALYESGVRQPREVSEVIKPKYLQWVILTRGIDAGRELYMKLVTQKPYCKPLHKMMCKFELMDMENFGFWNRAHKLACQQFGRQDVDVWVAYLQFYVRYNNKIPNLPKKIEDIHREANNHLSKELVYHFETKYKELMASAKKMEKFLNS</sequence>
<keyword evidence="9" id="KW-1185">Reference proteome</keyword>
<dbReference type="SUPFAM" id="SSF48452">
    <property type="entry name" value="TPR-like"/>
    <property type="match status" value="1"/>
</dbReference>
<keyword evidence="5" id="KW-0539">Nucleus</keyword>
<dbReference type="InterPro" id="IPR055347">
    <property type="entry name" value="UTP6_N"/>
</dbReference>
<feature type="domain" description="U3 small nucleolar RNA-associated protein 6 N-terminal" evidence="6">
    <location>
        <begin position="8"/>
        <end position="88"/>
    </location>
</feature>
<evidence type="ECO:0000256" key="3">
    <source>
        <dbReference type="ARBA" id="ARBA00022552"/>
    </source>
</evidence>
<proteinExistence type="inferred from homology"/>
<reference evidence="8" key="1">
    <citation type="submission" date="2019-08" db="EMBL/GenBank/DDBJ databases">
        <title>The genome of the North American firefly Photinus pyralis.</title>
        <authorList>
            <consortium name="Photinus pyralis genome working group"/>
            <person name="Fallon T.R."/>
            <person name="Sander Lower S.E."/>
            <person name="Weng J.-K."/>
        </authorList>
    </citation>
    <scope>NUCLEOTIDE SEQUENCE</scope>
    <source>
        <strain evidence="8">TRF0915ILg1</strain>
        <tissue evidence="8">Whole body</tissue>
    </source>
</reference>
<dbReference type="GO" id="GO:0034388">
    <property type="term" value="C:Pwp2p-containing subcomplex of 90S preribosome"/>
    <property type="evidence" value="ECO:0007669"/>
    <property type="project" value="TreeGrafter"/>
</dbReference>
<dbReference type="Gene3D" id="1.25.40.10">
    <property type="entry name" value="Tetratricopeptide repeat domain"/>
    <property type="match status" value="2"/>
</dbReference>
<evidence type="ECO:0008006" key="10">
    <source>
        <dbReference type="Google" id="ProtNLM"/>
    </source>
</evidence>
<evidence type="ECO:0000259" key="6">
    <source>
        <dbReference type="Pfam" id="PF08640"/>
    </source>
</evidence>
<dbReference type="PANTHER" id="PTHR23271:SF1">
    <property type="entry name" value="U3 SMALL NUCLEOLAR RNA-ASSOCIATED PROTEIN 6 HOMOLOG"/>
    <property type="match status" value="1"/>
</dbReference>
<dbReference type="OrthoDB" id="28112at2759"/>
<dbReference type="GO" id="GO:0000462">
    <property type="term" value="P:maturation of SSU-rRNA from tricistronic rRNA transcript (SSU-rRNA, 5.8S rRNA, LSU-rRNA)"/>
    <property type="evidence" value="ECO:0007669"/>
    <property type="project" value="InterPro"/>
</dbReference>
<evidence type="ECO:0000256" key="2">
    <source>
        <dbReference type="ARBA" id="ARBA00010734"/>
    </source>
</evidence>
<feature type="domain" description="U3 small nucleolar RNA-associated protein 6 homolog C-terminal" evidence="7">
    <location>
        <begin position="342"/>
        <end position="596"/>
    </location>
</feature>
<dbReference type="GO" id="GO:0030515">
    <property type="term" value="F:snoRNA binding"/>
    <property type="evidence" value="ECO:0007669"/>
    <property type="project" value="InterPro"/>
</dbReference>
<evidence type="ECO:0000313" key="9">
    <source>
        <dbReference type="Proteomes" id="UP000801492"/>
    </source>
</evidence>
<dbReference type="InterPro" id="IPR011990">
    <property type="entry name" value="TPR-like_helical_dom_sf"/>
</dbReference>
<dbReference type="EMBL" id="VTPC01090965">
    <property type="protein sequence ID" value="KAF2880477.1"/>
    <property type="molecule type" value="Genomic_DNA"/>
</dbReference>
<keyword evidence="4" id="KW-0677">Repeat</keyword>
<dbReference type="Pfam" id="PF08640">
    <property type="entry name" value="U3_assoc_6"/>
    <property type="match status" value="1"/>
</dbReference>
<evidence type="ECO:0000313" key="8">
    <source>
        <dbReference type="EMBL" id="KAF2880477.1"/>
    </source>
</evidence>
<comment type="caution">
    <text evidence="8">The sequence shown here is derived from an EMBL/GenBank/DDBJ whole genome shotgun (WGS) entry which is preliminary data.</text>
</comment>
<comment type="subcellular location">
    <subcellularLocation>
        <location evidence="1">Nucleus</location>
        <location evidence="1">Nucleolus</location>
    </subcellularLocation>
</comment>
<dbReference type="SMART" id="SM00386">
    <property type="entry name" value="HAT"/>
    <property type="match status" value="5"/>
</dbReference>
<keyword evidence="3" id="KW-0698">rRNA processing</keyword>
<accession>A0A8K0C9Z4</accession>